<keyword evidence="1" id="KW-0614">Plasmid</keyword>
<dbReference type="RefSeq" id="WP_318670645.1">
    <property type="nucleotide sequence ID" value="NZ_CAWNNC010000006.1"/>
</dbReference>
<dbReference type="EMBL" id="CP024790">
    <property type="protein sequence ID" value="AUB43480.1"/>
    <property type="molecule type" value="Genomic_DNA"/>
</dbReference>
<keyword evidence="2" id="KW-1185">Reference proteome</keyword>
<protein>
    <submittedName>
        <fullName evidence="1">Uncharacterized protein</fullName>
    </submittedName>
</protein>
<name>A0A2K8T755_9NOSO</name>
<evidence type="ECO:0000313" key="2">
    <source>
        <dbReference type="Proteomes" id="UP000232003"/>
    </source>
</evidence>
<proteinExistence type="predicted"/>
<reference evidence="1 2" key="1">
    <citation type="submission" date="2017-11" db="EMBL/GenBank/DDBJ databases">
        <title>Complete genome of a free-living desiccation-tolerant cyanobacterium and its photosynthetic adaptation to extreme terrestrial habitat.</title>
        <authorList>
            <person name="Shang J."/>
        </authorList>
    </citation>
    <scope>NUCLEOTIDE SEQUENCE [LARGE SCALE GENOMIC DNA]</scope>
    <source>
        <strain evidence="1 2">CCNUN1</strain>
        <plasmid evidence="2">pnfsy05</plasmid>
    </source>
</reference>
<geneLocation type="plasmid" evidence="2">
    <name>pnfsy05</name>
</geneLocation>
<organism evidence="1 2">
    <name type="scientific">Nostoc flagelliforme CCNUN1</name>
    <dbReference type="NCBI Taxonomy" id="2038116"/>
    <lineage>
        <taxon>Bacteria</taxon>
        <taxon>Bacillati</taxon>
        <taxon>Cyanobacteriota</taxon>
        <taxon>Cyanophyceae</taxon>
        <taxon>Nostocales</taxon>
        <taxon>Nostocaceae</taxon>
        <taxon>Nostoc</taxon>
    </lineage>
</organism>
<dbReference type="Proteomes" id="UP000232003">
    <property type="component" value="Plasmid pNFSY05"/>
</dbReference>
<dbReference type="KEGG" id="nfl:COO91_09661"/>
<evidence type="ECO:0000313" key="1">
    <source>
        <dbReference type="EMBL" id="AUB43480.1"/>
    </source>
</evidence>
<gene>
    <name evidence="1" type="ORF">COO91_09661</name>
</gene>
<sequence length="119" mass="13874">MKNSTVRLIKSDCREKSIPQQIMAHFTANKMELNLIKVYDPTLLSSSKVYQINGTLSRYLGDEGSIQHPQYVFLPLPNQKKKASFRLNRNKLMTRCYEVEGMVYEKPMVQDNSQQLQLF</sequence>
<dbReference type="AlphaFoldDB" id="A0A2K8T755"/>
<accession>A0A2K8T755</accession>